<gene>
    <name evidence="1" type="ORF">EV653_3848</name>
</gene>
<protein>
    <submittedName>
        <fullName evidence="1">Uncharacterized protein</fullName>
    </submittedName>
</protein>
<proteinExistence type="predicted"/>
<evidence type="ECO:0000313" key="1">
    <source>
        <dbReference type="EMBL" id="TDW69818.1"/>
    </source>
</evidence>
<evidence type="ECO:0000313" key="2">
    <source>
        <dbReference type="Proteomes" id="UP000295146"/>
    </source>
</evidence>
<reference evidence="1 2" key="1">
    <citation type="submission" date="2019-03" db="EMBL/GenBank/DDBJ databases">
        <title>Genomic Encyclopedia of Type Strains, Phase III (KMG-III): the genomes of soil and plant-associated and newly described type strains.</title>
        <authorList>
            <person name="Whitman W."/>
        </authorList>
    </citation>
    <scope>NUCLEOTIDE SEQUENCE [LARGE SCALE GENOMIC DNA]</scope>
    <source>
        <strain evidence="1 2">VKM Ac-2573</strain>
    </source>
</reference>
<dbReference type="OrthoDB" id="3822205at2"/>
<dbReference type="RefSeq" id="WP_134105085.1">
    <property type="nucleotide sequence ID" value="NZ_SODP01000002.1"/>
</dbReference>
<dbReference type="Proteomes" id="UP000295146">
    <property type="component" value="Unassembled WGS sequence"/>
</dbReference>
<name>A0A4R8C248_9ACTN</name>
<keyword evidence="2" id="KW-1185">Reference proteome</keyword>
<comment type="caution">
    <text evidence="1">The sequence shown here is derived from an EMBL/GenBank/DDBJ whole genome shotgun (WGS) entry which is preliminary data.</text>
</comment>
<organism evidence="1 2">
    <name type="scientific">Kribbella pratensis</name>
    <dbReference type="NCBI Taxonomy" id="2512112"/>
    <lineage>
        <taxon>Bacteria</taxon>
        <taxon>Bacillati</taxon>
        <taxon>Actinomycetota</taxon>
        <taxon>Actinomycetes</taxon>
        <taxon>Propionibacteriales</taxon>
        <taxon>Kribbellaceae</taxon>
        <taxon>Kribbella</taxon>
    </lineage>
</organism>
<sequence length="144" mass="15223">MTADPNFDGLAGLEGSVTAVAIIDHDGNPNRVLDDEFPFDVTIKWTVQPPATAVLLDGNWTVKAYAESMGPGPELLIGSKVVPANGGPAYAAKITVPANTLRPDKAPDSGVYKLVVVITYRTALNVLTEMAAFSEGPTFLLREP</sequence>
<dbReference type="EMBL" id="SODP01000002">
    <property type="protein sequence ID" value="TDW69818.1"/>
    <property type="molecule type" value="Genomic_DNA"/>
</dbReference>
<accession>A0A4R8C248</accession>
<dbReference type="AlphaFoldDB" id="A0A4R8C248"/>